<dbReference type="OrthoDB" id="4257348at2"/>
<organism evidence="2 3">
    <name type="scientific">Sinobacterium caligoides</name>
    <dbReference type="NCBI Taxonomy" id="933926"/>
    <lineage>
        <taxon>Bacteria</taxon>
        <taxon>Pseudomonadati</taxon>
        <taxon>Pseudomonadota</taxon>
        <taxon>Gammaproteobacteria</taxon>
        <taxon>Cellvibrionales</taxon>
        <taxon>Spongiibacteraceae</taxon>
        <taxon>Sinobacterium</taxon>
    </lineage>
</organism>
<dbReference type="RefSeq" id="WP_123712567.1">
    <property type="nucleotide sequence ID" value="NZ_RKHR01000004.1"/>
</dbReference>
<reference evidence="2 3" key="1">
    <citation type="submission" date="2018-11" db="EMBL/GenBank/DDBJ databases">
        <title>Genomic Encyclopedia of Type Strains, Phase IV (KMG-IV): sequencing the most valuable type-strain genomes for metagenomic binning, comparative biology and taxonomic classification.</title>
        <authorList>
            <person name="Goeker M."/>
        </authorList>
    </citation>
    <scope>NUCLEOTIDE SEQUENCE [LARGE SCALE GENOMIC DNA]</scope>
    <source>
        <strain evidence="2 3">DSM 100316</strain>
    </source>
</reference>
<dbReference type="Pfam" id="PF05437">
    <property type="entry name" value="AzlD"/>
    <property type="match status" value="1"/>
</dbReference>
<keyword evidence="3" id="KW-1185">Reference proteome</keyword>
<dbReference type="InterPro" id="IPR008407">
    <property type="entry name" value="Brnchd-chn_aa_trnsp_AzlD"/>
</dbReference>
<comment type="caution">
    <text evidence="2">The sequence shown here is derived from an EMBL/GenBank/DDBJ whole genome shotgun (WGS) entry which is preliminary data.</text>
</comment>
<evidence type="ECO:0000256" key="1">
    <source>
        <dbReference type="SAM" id="Phobius"/>
    </source>
</evidence>
<keyword evidence="1" id="KW-0812">Transmembrane</keyword>
<name>A0A3N2DPQ7_9GAMM</name>
<accession>A0A3N2DPQ7</accession>
<evidence type="ECO:0000313" key="2">
    <source>
        <dbReference type="EMBL" id="ROS01808.1"/>
    </source>
</evidence>
<feature type="transmembrane region" description="Helical" evidence="1">
    <location>
        <begin position="70"/>
        <end position="97"/>
    </location>
</feature>
<feature type="transmembrane region" description="Helical" evidence="1">
    <location>
        <begin position="6"/>
        <end position="25"/>
    </location>
</feature>
<protein>
    <submittedName>
        <fullName evidence="2">Branched-subunit amino acid transport protein</fullName>
    </submittedName>
</protein>
<feature type="transmembrane region" description="Helical" evidence="1">
    <location>
        <begin position="37"/>
        <end position="58"/>
    </location>
</feature>
<dbReference type="Proteomes" id="UP000275394">
    <property type="component" value="Unassembled WGS sequence"/>
</dbReference>
<evidence type="ECO:0000313" key="3">
    <source>
        <dbReference type="Proteomes" id="UP000275394"/>
    </source>
</evidence>
<dbReference type="AlphaFoldDB" id="A0A3N2DPQ7"/>
<proteinExistence type="predicted"/>
<gene>
    <name evidence="2" type="ORF">EDC56_2256</name>
</gene>
<keyword evidence="1" id="KW-1133">Transmembrane helix</keyword>
<sequence>MLYTLYILSMSVVTFSVRYIFFSRSVSVQLSENVKRFLSYTAPCILTAMSAPIVFGSVDQYPSFVHDPYLIAGLAAIALSFYVKNTLLVVVVSMSFFEILRFYC</sequence>
<dbReference type="EMBL" id="RKHR01000004">
    <property type="protein sequence ID" value="ROS01808.1"/>
    <property type="molecule type" value="Genomic_DNA"/>
</dbReference>
<keyword evidence="1" id="KW-0472">Membrane</keyword>